<protein>
    <submittedName>
        <fullName evidence="2">Uncharacterized protein</fullName>
    </submittedName>
</protein>
<feature type="non-terminal residue" evidence="2">
    <location>
        <position position="1"/>
    </location>
</feature>
<dbReference type="EMBL" id="KN825704">
    <property type="protein sequence ID" value="KIK81939.1"/>
    <property type="molecule type" value="Genomic_DNA"/>
</dbReference>
<dbReference type="HOGENOM" id="CLU_003292_1_1_1"/>
<dbReference type="GO" id="GO:0003677">
    <property type="term" value="F:DNA binding"/>
    <property type="evidence" value="ECO:0007669"/>
    <property type="project" value="InterPro"/>
</dbReference>
<accession>A0A0D0DJX0</accession>
<dbReference type="AlphaFoldDB" id="A0A0D0DJX0"/>
<evidence type="ECO:0000313" key="2">
    <source>
        <dbReference type="EMBL" id="KIK81939.1"/>
    </source>
</evidence>
<gene>
    <name evidence="2" type="ORF">PAXRUDRAFT_154879</name>
</gene>
<reference evidence="3" key="2">
    <citation type="submission" date="2015-01" db="EMBL/GenBank/DDBJ databases">
        <title>Evolutionary Origins and Diversification of the Mycorrhizal Mutualists.</title>
        <authorList>
            <consortium name="DOE Joint Genome Institute"/>
            <consortium name="Mycorrhizal Genomics Consortium"/>
            <person name="Kohler A."/>
            <person name="Kuo A."/>
            <person name="Nagy L.G."/>
            <person name="Floudas D."/>
            <person name="Copeland A."/>
            <person name="Barry K.W."/>
            <person name="Cichocki N."/>
            <person name="Veneault-Fourrey C."/>
            <person name="LaButti K."/>
            <person name="Lindquist E.A."/>
            <person name="Lipzen A."/>
            <person name="Lundell T."/>
            <person name="Morin E."/>
            <person name="Murat C."/>
            <person name="Riley R."/>
            <person name="Ohm R."/>
            <person name="Sun H."/>
            <person name="Tunlid A."/>
            <person name="Henrissat B."/>
            <person name="Grigoriev I.V."/>
            <person name="Hibbett D.S."/>
            <person name="Martin F."/>
        </authorList>
    </citation>
    <scope>NUCLEOTIDE SEQUENCE [LARGE SCALE GENOMIC DNA]</scope>
    <source>
        <strain evidence="3">Ve08.2h10</strain>
    </source>
</reference>
<dbReference type="STRING" id="930991.A0A0D0DJX0"/>
<organism evidence="2 3">
    <name type="scientific">Paxillus rubicundulus Ve08.2h10</name>
    <dbReference type="NCBI Taxonomy" id="930991"/>
    <lineage>
        <taxon>Eukaryota</taxon>
        <taxon>Fungi</taxon>
        <taxon>Dikarya</taxon>
        <taxon>Basidiomycota</taxon>
        <taxon>Agaricomycotina</taxon>
        <taxon>Agaricomycetes</taxon>
        <taxon>Agaricomycetidae</taxon>
        <taxon>Boletales</taxon>
        <taxon>Paxilineae</taxon>
        <taxon>Paxillaceae</taxon>
        <taxon>Paxillus</taxon>
    </lineage>
</organism>
<dbReference type="InParanoid" id="A0A0D0DJX0"/>
<evidence type="ECO:0000313" key="3">
    <source>
        <dbReference type="Proteomes" id="UP000054538"/>
    </source>
</evidence>
<reference evidence="2 3" key="1">
    <citation type="submission" date="2014-04" db="EMBL/GenBank/DDBJ databases">
        <authorList>
            <consortium name="DOE Joint Genome Institute"/>
            <person name="Kuo A."/>
            <person name="Kohler A."/>
            <person name="Jargeat P."/>
            <person name="Nagy L.G."/>
            <person name="Floudas D."/>
            <person name="Copeland A."/>
            <person name="Barry K.W."/>
            <person name="Cichocki N."/>
            <person name="Veneault-Fourrey C."/>
            <person name="LaButti K."/>
            <person name="Lindquist E.A."/>
            <person name="Lipzen A."/>
            <person name="Lundell T."/>
            <person name="Morin E."/>
            <person name="Murat C."/>
            <person name="Sun H."/>
            <person name="Tunlid A."/>
            <person name="Henrissat B."/>
            <person name="Grigoriev I.V."/>
            <person name="Hibbett D.S."/>
            <person name="Martin F."/>
            <person name="Nordberg H.P."/>
            <person name="Cantor M.N."/>
            <person name="Hua S.X."/>
        </authorList>
    </citation>
    <scope>NUCLEOTIDE SEQUENCE [LARGE SCALE GENOMIC DNA]</scope>
    <source>
        <strain evidence="2 3">Ve08.2h10</strain>
    </source>
</reference>
<keyword evidence="1" id="KW-0233">DNA recombination</keyword>
<keyword evidence="3" id="KW-1185">Reference proteome</keyword>
<dbReference type="Proteomes" id="UP000054538">
    <property type="component" value="Unassembled WGS sequence"/>
</dbReference>
<sequence length="186" mass="20890">LAQLGEFTVPAITKFDPTKHITCAHISHLWDPNRTPIIKFQLPSTKCTPQGEDMQCTPLDNPSDPLRALNNHFALNPTPPNAHLFAWKHPESGLQPLLRTEVTKRITTIASAHSMPNLKGHSLQIGGTLHYLLKGTPFDIIKLIGRWAGDSFTLYLRQHAVILTLYLTDHPDTLDQVTQYIMLPLH</sequence>
<dbReference type="OrthoDB" id="2678913at2759"/>
<dbReference type="InterPro" id="IPR013762">
    <property type="entry name" value="Integrase-like_cat_sf"/>
</dbReference>
<name>A0A0D0DJX0_9AGAM</name>
<dbReference type="Gene3D" id="1.10.443.10">
    <property type="entry name" value="Intergrase catalytic core"/>
    <property type="match status" value="1"/>
</dbReference>
<dbReference type="SUPFAM" id="SSF56349">
    <property type="entry name" value="DNA breaking-rejoining enzymes"/>
    <property type="match status" value="1"/>
</dbReference>
<proteinExistence type="predicted"/>
<evidence type="ECO:0000256" key="1">
    <source>
        <dbReference type="ARBA" id="ARBA00023172"/>
    </source>
</evidence>
<dbReference type="GO" id="GO:0006310">
    <property type="term" value="P:DNA recombination"/>
    <property type="evidence" value="ECO:0007669"/>
    <property type="project" value="UniProtKB-KW"/>
</dbReference>
<dbReference type="GO" id="GO:0015074">
    <property type="term" value="P:DNA integration"/>
    <property type="evidence" value="ECO:0007669"/>
    <property type="project" value="InterPro"/>
</dbReference>
<dbReference type="InterPro" id="IPR011010">
    <property type="entry name" value="DNA_brk_join_enz"/>
</dbReference>